<keyword evidence="2" id="KW-1185">Reference proteome</keyword>
<name>A0ACA9RIB8_9GLOM</name>
<dbReference type="EMBL" id="CAJVQC010055553">
    <property type="protein sequence ID" value="CAG8795482.1"/>
    <property type="molecule type" value="Genomic_DNA"/>
</dbReference>
<reference evidence="1" key="1">
    <citation type="submission" date="2021-06" db="EMBL/GenBank/DDBJ databases">
        <authorList>
            <person name="Kallberg Y."/>
            <person name="Tangrot J."/>
            <person name="Rosling A."/>
        </authorList>
    </citation>
    <scope>NUCLEOTIDE SEQUENCE</scope>
    <source>
        <strain evidence="1">MA461A</strain>
    </source>
</reference>
<sequence length="288" mass="33337">MSKNDDKGSIFSKPQNTKSKKYGETLLLPKTNFPLRADAVNREHLFRDRCTKDLYSWQLKNNSNRLFILHDGPPYANGNLHIELKALSELKNVDKSSLPPMQIRSTARKCALSTIEIQKSEFMSWAIMGDWDNPYKTLDKEYEVRQLKLFHEMVKKDISSNVGYIYRQNKPVYWSPSSRTALAEAELEYQNDHKSRSVYVKFPLVKSSLNLPNFNDADVYIMIWTTTPWTLPANRAVAINSQTEYSIVSPIFDSEFSQRKDYYIVANKRIDALQKIIGSELSIKATFE</sequence>
<gene>
    <name evidence="1" type="ORF">RPERSI_LOCUS19967</name>
</gene>
<evidence type="ECO:0000313" key="2">
    <source>
        <dbReference type="Proteomes" id="UP000789920"/>
    </source>
</evidence>
<proteinExistence type="predicted"/>
<protein>
    <submittedName>
        <fullName evidence="1">18341_t:CDS:1</fullName>
    </submittedName>
</protein>
<organism evidence="1 2">
    <name type="scientific">Racocetra persica</name>
    <dbReference type="NCBI Taxonomy" id="160502"/>
    <lineage>
        <taxon>Eukaryota</taxon>
        <taxon>Fungi</taxon>
        <taxon>Fungi incertae sedis</taxon>
        <taxon>Mucoromycota</taxon>
        <taxon>Glomeromycotina</taxon>
        <taxon>Glomeromycetes</taxon>
        <taxon>Diversisporales</taxon>
        <taxon>Gigasporaceae</taxon>
        <taxon>Racocetra</taxon>
    </lineage>
</organism>
<accession>A0ACA9RIB8</accession>
<dbReference type="Proteomes" id="UP000789920">
    <property type="component" value="Unassembled WGS sequence"/>
</dbReference>
<comment type="caution">
    <text evidence="1">The sequence shown here is derived from an EMBL/GenBank/DDBJ whole genome shotgun (WGS) entry which is preliminary data.</text>
</comment>
<feature type="non-terminal residue" evidence="1">
    <location>
        <position position="288"/>
    </location>
</feature>
<evidence type="ECO:0000313" key="1">
    <source>
        <dbReference type="EMBL" id="CAG8795482.1"/>
    </source>
</evidence>